<protein>
    <submittedName>
        <fullName evidence="2">DAO-domain-containing protein</fullName>
    </submittedName>
</protein>
<keyword evidence="3" id="KW-1185">Reference proteome</keyword>
<dbReference type="PANTHER" id="PTHR13847">
    <property type="entry name" value="SARCOSINE DEHYDROGENASE-RELATED"/>
    <property type="match status" value="1"/>
</dbReference>
<dbReference type="EMBL" id="QPFP01000088">
    <property type="protein sequence ID" value="TEB22600.1"/>
    <property type="molecule type" value="Genomic_DNA"/>
</dbReference>
<dbReference type="PANTHER" id="PTHR13847:SF260">
    <property type="entry name" value="FAD DEPENDENT OXIDOREDUCTASE DOMAIN-CONTAINING PROTEIN"/>
    <property type="match status" value="1"/>
</dbReference>
<dbReference type="Gene3D" id="3.50.50.60">
    <property type="entry name" value="FAD/NAD(P)-binding domain"/>
    <property type="match status" value="1"/>
</dbReference>
<dbReference type="Proteomes" id="UP000298030">
    <property type="component" value="Unassembled WGS sequence"/>
</dbReference>
<dbReference type="GO" id="GO:0005737">
    <property type="term" value="C:cytoplasm"/>
    <property type="evidence" value="ECO:0007669"/>
    <property type="project" value="TreeGrafter"/>
</dbReference>
<proteinExistence type="predicted"/>
<evidence type="ECO:0000313" key="2">
    <source>
        <dbReference type="EMBL" id="TEB22600.1"/>
    </source>
</evidence>
<organism evidence="2 3">
    <name type="scientific">Coprinellus micaceus</name>
    <name type="common">Glistening ink-cap mushroom</name>
    <name type="synonym">Coprinus micaceus</name>
    <dbReference type="NCBI Taxonomy" id="71717"/>
    <lineage>
        <taxon>Eukaryota</taxon>
        <taxon>Fungi</taxon>
        <taxon>Dikarya</taxon>
        <taxon>Basidiomycota</taxon>
        <taxon>Agaricomycotina</taxon>
        <taxon>Agaricomycetes</taxon>
        <taxon>Agaricomycetidae</taxon>
        <taxon>Agaricales</taxon>
        <taxon>Agaricineae</taxon>
        <taxon>Psathyrellaceae</taxon>
        <taxon>Coprinellus</taxon>
    </lineage>
</organism>
<dbReference type="STRING" id="71717.A0A4Y7SL58"/>
<evidence type="ECO:0000259" key="1">
    <source>
        <dbReference type="Pfam" id="PF01266"/>
    </source>
</evidence>
<dbReference type="SUPFAM" id="SSF51905">
    <property type="entry name" value="FAD/NAD(P)-binding domain"/>
    <property type="match status" value="1"/>
</dbReference>
<dbReference type="Gene3D" id="3.30.9.10">
    <property type="entry name" value="D-Amino Acid Oxidase, subunit A, domain 2"/>
    <property type="match status" value="1"/>
</dbReference>
<comment type="caution">
    <text evidence="2">The sequence shown here is derived from an EMBL/GenBank/DDBJ whole genome shotgun (WGS) entry which is preliminary data.</text>
</comment>
<feature type="domain" description="FAD dependent oxidoreductase" evidence="1">
    <location>
        <begin position="137"/>
        <end position="527"/>
    </location>
</feature>
<name>A0A4Y7SL58_COPMI</name>
<reference evidence="2 3" key="1">
    <citation type="journal article" date="2019" name="Nat. Ecol. Evol.">
        <title>Megaphylogeny resolves global patterns of mushroom evolution.</title>
        <authorList>
            <person name="Varga T."/>
            <person name="Krizsan K."/>
            <person name="Foldi C."/>
            <person name="Dima B."/>
            <person name="Sanchez-Garcia M."/>
            <person name="Sanchez-Ramirez S."/>
            <person name="Szollosi G.J."/>
            <person name="Szarkandi J.G."/>
            <person name="Papp V."/>
            <person name="Albert L."/>
            <person name="Andreopoulos W."/>
            <person name="Angelini C."/>
            <person name="Antonin V."/>
            <person name="Barry K.W."/>
            <person name="Bougher N.L."/>
            <person name="Buchanan P."/>
            <person name="Buyck B."/>
            <person name="Bense V."/>
            <person name="Catcheside P."/>
            <person name="Chovatia M."/>
            <person name="Cooper J."/>
            <person name="Damon W."/>
            <person name="Desjardin D."/>
            <person name="Finy P."/>
            <person name="Geml J."/>
            <person name="Haridas S."/>
            <person name="Hughes K."/>
            <person name="Justo A."/>
            <person name="Karasinski D."/>
            <person name="Kautmanova I."/>
            <person name="Kiss B."/>
            <person name="Kocsube S."/>
            <person name="Kotiranta H."/>
            <person name="LaButti K.M."/>
            <person name="Lechner B.E."/>
            <person name="Liimatainen K."/>
            <person name="Lipzen A."/>
            <person name="Lukacs Z."/>
            <person name="Mihaltcheva S."/>
            <person name="Morgado L.N."/>
            <person name="Niskanen T."/>
            <person name="Noordeloos M.E."/>
            <person name="Ohm R.A."/>
            <person name="Ortiz-Santana B."/>
            <person name="Ovrebo C."/>
            <person name="Racz N."/>
            <person name="Riley R."/>
            <person name="Savchenko A."/>
            <person name="Shiryaev A."/>
            <person name="Soop K."/>
            <person name="Spirin V."/>
            <person name="Szebenyi C."/>
            <person name="Tomsovsky M."/>
            <person name="Tulloss R.E."/>
            <person name="Uehling J."/>
            <person name="Grigoriev I.V."/>
            <person name="Vagvolgyi C."/>
            <person name="Papp T."/>
            <person name="Martin F.M."/>
            <person name="Miettinen O."/>
            <person name="Hibbett D.S."/>
            <person name="Nagy L.G."/>
        </authorList>
    </citation>
    <scope>NUCLEOTIDE SEQUENCE [LARGE SCALE GENOMIC DNA]</scope>
    <source>
        <strain evidence="2 3">FP101781</strain>
    </source>
</reference>
<sequence>MFALHHDAGAYFGASPSAPYRILHPLSPRRLALLVLMATTKPILSVPTLQFDATQAVLERSYYPAAQVASHPSAQGPLHHAASGPRISDSLLPLPRDPVPVPLPVPSPTRSFWTHGEADANPLAREGSDGELTKDADVCVIGSGITGVGAVWHLVEGLKALGGRKRVVVLEARDFCSGATGRNGGHLTANLFIDFQRKQALYGTEDAVRASRLENYVTQSLLNLIKSSGASEAVDLQQDGHITLLFTPEEEVQARADFAAAKAAGVQGLDTVQFIDAETMNKTRGTPYPGIYGPGNNLWPLKLMTKAFRLAQSSSPGVEVLLHTHTPVTAVHSTSELSFNPARRYTLETPRGTIECDTVIHATNAYANALVDPVTTGIRVVPTRGQVIAVRPTTEGSAPTTIKGGWGANEGFEYWFPRPVNGQDERQLVILGGGREVASPKYEFYEADDGKVNENVGSALRRFLPGVYPEGLREVKTEWEWSGIMGFTPTGDPFVGRLKGEGEGQYIAAGFSGHGMPRAWGCAEAIAGMILANMKGAEWVFPEWIPKHYVPS</sequence>
<dbReference type="OrthoDB" id="429143at2759"/>
<dbReference type="Pfam" id="PF01266">
    <property type="entry name" value="DAO"/>
    <property type="match status" value="1"/>
</dbReference>
<dbReference type="AlphaFoldDB" id="A0A4Y7SL58"/>
<evidence type="ECO:0000313" key="3">
    <source>
        <dbReference type="Proteomes" id="UP000298030"/>
    </source>
</evidence>
<dbReference type="InterPro" id="IPR006076">
    <property type="entry name" value="FAD-dep_OxRdtase"/>
</dbReference>
<dbReference type="InterPro" id="IPR036188">
    <property type="entry name" value="FAD/NAD-bd_sf"/>
</dbReference>
<accession>A0A4Y7SL58</accession>
<gene>
    <name evidence="2" type="ORF">FA13DRAFT_1670713</name>
</gene>